<protein>
    <submittedName>
        <fullName evidence="5">Uncharacterized protein</fullName>
    </submittedName>
</protein>
<dbReference type="PANTHER" id="PTHR16193">
    <property type="entry name" value="TETRATRICOPEPTIDE REPEAT PROTEIN 27"/>
    <property type="match status" value="1"/>
</dbReference>
<organism evidence="5 6">
    <name type="scientific">Thermothelomyces thermophilus (strain ATCC 42464 / BCRC 31852 / DSM 1799)</name>
    <name type="common">Sporotrichum thermophile</name>
    <dbReference type="NCBI Taxonomy" id="573729"/>
    <lineage>
        <taxon>Eukaryota</taxon>
        <taxon>Fungi</taxon>
        <taxon>Dikarya</taxon>
        <taxon>Ascomycota</taxon>
        <taxon>Pezizomycotina</taxon>
        <taxon>Sordariomycetes</taxon>
        <taxon>Sordariomycetidae</taxon>
        <taxon>Sordariales</taxon>
        <taxon>Chaetomiaceae</taxon>
        <taxon>Thermothelomyces</taxon>
    </lineage>
</organism>
<dbReference type="OrthoDB" id="1936594at2759"/>
<name>G2QDR7_THET4</name>
<sequence>MESTLADWLKAGRYLDVLLSEPADLVIAEFVRTLQTETPTAGQDQSDGSTVEQKASEGATASVSARDRLAVALAALNAFLQGNVTGPVLEEGRLERLQQRFCSASGSHVTAGGQTAVRKACLRSLDVDGVSVYEHAPMVEVFCLARHLLTSEQGVVDGAGLGEGAERSAKWLALRVHVWHYKLLTQPSLGPGSVFNKASQWCDVPSLRDTIEKGLEDLTGEILLDGRGDWSGLQQVQFLVEKANVCIMLGQDGKAKEALDRASELSGFVYALSGALGKRTRFQEKSTSQLVVLAKSGEGLKADGEQAKPQALALNDDTLLEDVEFTKEEKPQDGEGDQKAELPAPLRDLAPDEQPQLSPLDQIILLAEATLKDAFSPADSLTSEEVLPFAVRVISDKATNWQIYTHALLVRSRIEVHRSRTVERGVLQMQALVDQVIVDTTQPAEEATDAKEPETAVPEIQITTDREEASKPANKPVSFFPAPKPTESAPARVRLEHIHALSSPPRWHLESELAYAWAGVGSLVSALEIFKRLRLWAEVALCFASNAAKDDEDGRGSNGEAKAKAVVRWRLFHRTTGMPAEHQAPSGEADDEEVDVEELKEADYHGPERQPPPPSAPRLWCILGDLENDPTHYERAWEISNHRFARAQKSLGEYYLQQKNLERARDAYRKAVAVNRLSSELWNRMGDISLRLGDFSEAAEAYRRAIACSDNIAGGEDARTWSNLGSALYSLYVERIKELKQQTESGEADERITNVTTTEEDDGQDEDDDNADVTSAAGQPSQRSSRADPSTLLAQSLAAYKRGANIAQDNWRIWDNVITLAARLRPVPIRDLLQALRQIVRIRKTEDALDIDILRLLLNEGLLSREKDKNATAATTTTKPTCQGQRDDGAAAVYEPPRGSTERAVCDFLESTLVPLVTARSELWELVTRERVWREDYAGAVDAAERAWRAAVGSSGGGGLLYSGGAGGGGGSNGDAKGGRKNWLEDREEWRVVVDRTDDLVSMLENYGEAVPEIGARWKGKARSAVRSVMGKAKENWEGTEEWDRLVALLEGLR</sequence>
<keyword evidence="1" id="KW-0677">Repeat</keyword>
<dbReference type="Gene3D" id="1.25.40.10">
    <property type="entry name" value="Tetratricopeptide repeat domain"/>
    <property type="match status" value="1"/>
</dbReference>
<feature type="region of interest" description="Disordered" evidence="4">
    <location>
        <begin position="742"/>
        <end position="790"/>
    </location>
</feature>
<reference evidence="5 6" key="1">
    <citation type="journal article" date="2011" name="Nat. Biotechnol.">
        <title>Comparative genomic analysis of the thermophilic biomass-degrading fungi Myceliophthora thermophila and Thielavia terrestris.</title>
        <authorList>
            <person name="Berka R.M."/>
            <person name="Grigoriev I.V."/>
            <person name="Otillar R."/>
            <person name="Salamov A."/>
            <person name="Grimwood J."/>
            <person name="Reid I."/>
            <person name="Ishmael N."/>
            <person name="John T."/>
            <person name="Darmond C."/>
            <person name="Moisan M.-C."/>
            <person name="Henrissat B."/>
            <person name="Coutinho P.M."/>
            <person name="Lombard V."/>
            <person name="Natvig D.O."/>
            <person name="Lindquist E."/>
            <person name="Schmutz J."/>
            <person name="Lucas S."/>
            <person name="Harris P."/>
            <person name="Powlowski J."/>
            <person name="Bellemare A."/>
            <person name="Taylor D."/>
            <person name="Butler G."/>
            <person name="de Vries R.P."/>
            <person name="Allijn I.E."/>
            <person name="van den Brink J."/>
            <person name="Ushinsky S."/>
            <person name="Storms R."/>
            <person name="Powell A.J."/>
            <person name="Paulsen I.T."/>
            <person name="Elbourne L.D.H."/>
            <person name="Baker S.E."/>
            <person name="Magnuson J."/>
            <person name="LaBoissiere S."/>
            <person name="Clutterbuck A.J."/>
            <person name="Martinez D."/>
            <person name="Wogulis M."/>
            <person name="de Leon A.L."/>
            <person name="Rey M.W."/>
            <person name="Tsang A."/>
        </authorList>
    </citation>
    <scope>NUCLEOTIDE SEQUENCE [LARGE SCALE GENOMIC DNA]</scope>
    <source>
        <strain evidence="6">ATCC 42464 / BCRC 31852 / DSM 1799</strain>
    </source>
</reference>
<dbReference type="EMBL" id="CP003004">
    <property type="protein sequence ID" value="AEO58378.1"/>
    <property type="molecule type" value="Genomic_DNA"/>
</dbReference>
<evidence type="ECO:0000256" key="2">
    <source>
        <dbReference type="ARBA" id="ARBA00022803"/>
    </source>
</evidence>
<feature type="region of interest" description="Disordered" evidence="4">
    <location>
        <begin position="869"/>
        <end position="894"/>
    </location>
</feature>
<evidence type="ECO:0000256" key="4">
    <source>
        <dbReference type="SAM" id="MobiDB-lite"/>
    </source>
</evidence>
<evidence type="ECO:0000313" key="6">
    <source>
        <dbReference type="Proteomes" id="UP000007322"/>
    </source>
</evidence>
<dbReference type="eggNOG" id="KOG1128">
    <property type="taxonomic scope" value="Eukaryota"/>
</dbReference>
<dbReference type="PANTHER" id="PTHR16193:SF0">
    <property type="entry name" value="TETRATRICOPEPTIDE REPEAT PROTEIN 27"/>
    <property type="match status" value="1"/>
</dbReference>
<dbReference type="FunCoup" id="G2QDR7">
    <property type="interactions" value="1111"/>
</dbReference>
<dbReference type="AlphaFoldDB" id="G2QDR7"/>
<dbReference type="VEuPathDB" id="FungiDB:MYCTH_2305667"/>
<feature type="compositionally biased region" description="Acidic residues" evidence="4">
    <location>
        <begin position="758"/>
        <end position="771"/>
    </location>
</feature>
<dbReference type="RefSeq" id="XP_003663623.1">
    <property type="nucleotide sequence ID" value="XM_003663575.1"/>
</dbReference>
<dbReference type="PROSITE" id="PS50005">
    <property type="entry name" value="TPR"/>
    <property type="match status" value="2"/>
</dbReference>
<evidence type="ECO:0000313" key="5">
    <source>
        <dbReference type="EMBL" id="AEO58378.1"/>
    </source>
</evidence>
<evidence type="ECO:0000256" key="1">
    <source>
        <dbReference type="ARBA" id="ARBA00022737"/>
    </source>
</evidence>
<dbReference type="GeneID" id="11509735"/>
<proteinExistence type="predicted"/>
<feature type="compositionally biased region" description="Polar residues" evidence="4">
    <location>
        <begin position="772"/>
        <end position="790"/>
    </location>
</feature>
<dbReference type="HOGENOM" id="CLU_004905_0_1_1"/>
<feature type="repeat" description="TPR" evidence="3">
    <location>
        <begin position="645"/>
        <end position="678"/>
    </location>
</feature>
<dbReference type="InterPro" id="IPR011990">
    <property type="entry name" value="TPR-like_helical_dom_sf"/>
</dbReference>
<accession>G2QDR7</accession>
<evidence type="ECO:0000256" key="3">
    <source>
        <dbReference type="PROSITE-ProRule" id="PRU00339"/>
    </source>
</evidence>
<dbReference type="Proteomes" id="UP000007322">
    <property type="component" value="Chromosome 3"/>
</dbReference>
<feature type="region of interest" description="Disordered" evidence="4">
    <location>
        <begin position="577"/>
        <end position="596"/>
    </location>
</feature>
<dbReference type="SMART" id="SM00028">
    <property type="entry name" value="TPR"/>
    <property type="match status" value="3"/>
</dbReference>
<gene>
    <name evidence="5" type="ORF">MYCTH_2305667</name>
</gene>
<feature type="region of interest" description="Disordered" evidence="4">
    <location>
        <begin position="37"/>
        <end position="59"/>
    </location>
</feature>
<dbReference type="STRING" id="573729.G2QDR7"/>
<keyword evidence="6" id="KW-1185">Reference proteome</keyword>
<dbReference type="KEGG" id="mtm:MYCTH_2305667"/>
<keyword evidence="2 3" id="KW-0802">TPR repeat</keyword>
<dbReference type="InterPro" id="IPR044244">
    <property type="entry name" value="TTC27/Emw1"/>
</dbReference>
<dbReference type="InParanoid" id="G2QDR7"/>
<feature type="repeat" description="TPR" evidence="3">
    <location>
        <begin position="679"/>
        <end position="712"/>
    </location>
</feature>
<dbReference type="SUPFAM" id="SSF48452">
    <property type="entry name" value="TPR-like"/>
    <property type="match status" value="1"/>
</dbReference>
<dbReference type="OMA" id="NNRYARA"/>
<dbReference type="Pfam" id="PF13432">
    <property type="entry name" value="TPR_16"/>
    <property type="match status" value="1"/>
</dbReference>
<dbReference type="InterPro" id="IPR019734">
    <property type="entry name" value="TPR_rpt"/>
</dbReference>
<feature type="region of interest" description="Disordered" evidence="4">
    <location>
        <begin position="444"/>
        <end position="483"/>
    </location>
</feature>